<dbReference type="SUPFAM" id="SSF53098">
    <property type="entry name" value="Ribonuclease H-like"/>
    <property type="match status" value="1"/>
</dbReference>
<dbReference type="InterPro" id="IPR012337">
    <property type="entry name" value="RNaseH-like_sf"/>
</dbReference>
<accession>A0ABU4ZUX7</accession>
<feature type="region of interest" description="Disordered" evidence="1">
    <location>
        <begin position="373"/>
        <end position="416"/>
    </location>
</feature>
<dbReference type="RefSeq" id="WP_320236156.1">
    <property type="nucleotide sequence ID" value="NZ_JAVIJF010000024.1"/>
</dbReference>
<dbReference type="EMBL" id="JAVIJF010000024">
    <property type="protein sequence ID" value="MDX8528222.1"/>
    <property type="molecule type" value="Genomic_DNA"/>
</dbReference>
<evidence type="ECO:0000313" key="3">
    <source>
        <dbReference type="EMBL" id="MDX8528222.1"/>
    </source>
</evidence>
<dbReference type="Gene3D" id="3.30.420.10">
    <property type="entry name" value="Ribonuclease H-like superfamily/Ribonuclease H"/>
    <property type="match status" value="1"/>
</dbReference>
<dbReference type="InterPro" id="IPR036397">
    <property type="entry name" value="RNaseH_sf"/>
</dbReference>
<evidence type="ECO:0000259" key="2">
    <source>
        <dbReference type="PROSITE" id="PS50994"/>
    </source>
</evidence>
<evidence type="ECO:0000313" key="4">
    <source>
        <dbReference type="Proteomes" id="UP001276840"/>
    </source>
</evidence>
<evidence type="ECO:0000256" key="1">
    <source>
        <dbReference type="SAM" id="MobiDB-lite"/>
    </source>
</evidence>
<organism evidence="3 4">
    <name type="scientific">Mesorhizobium montanum</name>
    <dbReference type="NCBI Taxonomy" id="3072323"/>
    <lineage>
        <taxon>Bacteria</taxon>
        <taxon>Pseudomonadati</taxon>
        <taxon>Pseudomonadota</taxon>
        <taxon>Alphaproteobacteria</taxon>
        <taxon>Hyphomicrobiales</taxon>
        <taxon>Phyllobacteriaceae</taxon>
        <taxon>Mesorhizobium</taxon>
    </lineage>
</organism>
<dbReference type="InterPro" id="IPR001584">
    <property type="entry name" value="Integrase_cat-core"/>
</dbReference>
<feature type="domain" description="Integrase catalytic" evidence="2">
    <location>
        <begin position="1"/>
        <end position="188"/>
    </location>
</feature>
<name>A0ABU4ZUX7_9HYPH</name>
<dbReference type="Proteomes" id="UP001276840">
    <property type="component" value="Unassembled WGS sequence"/>
</dbReference>
<feature type="compositionally biased region" description="Acidic residues" evidence="1">
    <location>
        <begin position="382"/>
        <end position="395"/>
    </location>
</feature>
<proteinExistence type="predicted"/>
<sequence>MRYHLDGMGHVHTFDFHVELKDGTSRAIAVRPTSRTAALLSVLRLTLEMAVMDKSRLQFLLGNTPWIGHGIPEHVVTDGGAAFISFEFRRMLTDLGVSHSLPPGGEAKLRPYIESVFKTLSVQFLHWFEGRTFSDYIEKGEYDPGENASVCVDELNRDFVVGVQHVYNNQPHAGLAGETPHNAFLRLSRKYGVIPPPSRDIQRHVFGVTCSRTIGDKGICILGIHYNSRQLQDLRVTAGQAEVRVRFDRFDLWRISAWNGVGWFTVGSSFGLPEDLSVWEWVGAAQELRRIHAENAKENLSSMYEAINRLRASGDAAAARAELGASVLSEKRIKDIERRHFRSITVVDDLKSAPAGLVPIESPRDPLMAGIDAFPESFAESAAEDDQADEAEDINDGAAPSQLGGVADLKFDDEDQ</sequence>
<keyword evidence="4" id="KW-1185">Reference proteome</keyword>
<protein>
    <submittedName>
        <fullName evidence="3">Mu transposase C-terminal domain-containing protein</fullName>
    </submittedName>
</protein>
<reference evidence="3 4" key="1">
    <citation type="submission" date="2023-08" db="EMBL/GenBank/DDBJ databases">
        <title>Implementing the SeqCode for naming new Mesorhizobium species isolated from Vachellia karroo root nodules.</title>
        <authorList>
            <person name="Van Lill M."/>
        </authorList>
    </citation>
    <scope>NUCLEOTIDE SEQUENCE [LARGE SCALE GENOMIC DNA]</scope>
    <source>
        <strain evidence="3 4">MSK 1335</strain>
    </source>
</reference>
<dbReference type="PROSITE" id="PS50994">
    <property type="entry name" value="INTEGRASE"/>
    <property type="match status" value="1"/>
</dbReference>
<comment type="caution">
    <text evidence="3">The sequence shown here is derived from an EMBL/GenBank/DDBJ whole genome shotgun (WGS) entry which is preliminary data.</text>
</comment>
<gene>
    <name evidence="3" type="ORF">RFM68_27480</name>
</gene>